<dbReference type="Pfam" id="PF20990">
    <property type="entry name" value="DUF2207_C"/>
    <property type="match status" value="1"/>
</dbReference>
<sequence>MKNRIQNITAIIFIAVITVICASPIHAEVIRGYDTQITIQKDGKMNIREKIDYDFEYLYKHGIYRDIPYIKKNNDGKEYELTIQLQSVKDETGNSYKYTQSWVDNKLRIKIGDADRTITGLHRYIIEYTVSGAVTYFSDHDELYWNITGTDWLVNQEHVNGTVRLPDGVDMKAVKTICFTGIAGSTSKECSVFSESNSTSVFSALVEVGKGLTMVVSFPKGLVAVLEPKLYTAFENTWYGKLILGIIFTLLGILAFIWYIGLPLYIPIKWYLSGRDPRSQSVRAWFDPPKAKGRTLTPAETGALMDETVDMKDIFGSLIQLAQKGYFQIVEDKKKEFTFVRRSGWPTDSSLMTFEKELLNGLFGGKNELKLKGTDLSSEMQKVTDNLYKQVVKDGFFKVDPQATRTKYYVLAGVALFTGNIFLAVVAFIFGKNMPAKTAEGAQQASIARSLKTFLSSQDRQLEFQAKNQIMFEKLLPYAVAFGVERIWAKRFKDITLTQPSWYAGQNNTAFNALYLSNALHSSVSTFRYSATPTRSSSGFSSGFSGGGFSGGGGGGGGGGSW</sequence>
<feature type="transmembrane region" description="Helical" evidence="1">
    <location>
        <begin position="238"/>
        <end position="266"/>
    </location>
</feature>
<evidence type="ECO:0008006" key="6">
    <source>
        <dbReference type="Google" id="ProtNLM"/>
    </source>
</evidence>
<evidence type="ECO:0000259" key="3">
    <source>
        <dbReference type="Pfam" id="PF20990"/>
    </source>
</evidence>
<dbReference type="InterPro" id="IPR018702">
    <property type="entry name" value="DUF2207"/>
</dbReference>
<evidence type="ECO:0000313" key="4">
    <source>
        <dbReference type="EMBL" id="PIQ71352.1"/>
    </source>
</evidence>
<feature type="domain" description="Predicted membrane protein YciQ-like C-terminal" evidence="3">
    <location>
        <begin position="285"/>
        <end position="428"/>
    </location>
</feature>
<proteinExistence type="predicted"/>
<keyword evidence="1" id="KW-0812">Transmembrane</keyword>
<accession>A0A2H0KJC5</accession>
<keyword evidence="1" id="KW-0472">Membrane</keyword>
<evidence type="ECO:0000256" key="1">
    <source>
        <dbReference type="SAM" id="Phobius"/>
    </source>
</evidence>
<feature type="transmembrane region" description="Helical" evidence="1">
    <location>
        <begin position="408"/>
        <end position="430"/>
    </location>
</feature>
<name>A0A2H0KJC5_9BACT</name>
<evidence type="ECO:0000313" key="5">
    <source>
        <dbReference type="Proteomes" id="UP000229497"/>
    </source>
</evidence>
<reference evidence="4 5" key="1">
    <citation type="submission" date="2017-09" db="EMBL/GenBank/DDBJ databases">
        <title>Depth-based differentiation of microbial function through sediment-hosted aquifers and enrichment of novel symbionts in the deep terrestrial subsurface.</title>
        <authorList>
            <person name="Probst A.J."/>
            <person name="Ladd B."/>
            <person name="Jarett J.K."/>
            <person name="Geller-Mcgrath D.E."/>
            <person name="Sieber C.M."/>
            <person name="Emerson J.B."/>
            <person name="Anantharaman K."/>
            <person name="Thomas B.C."/>
            <person name="Malmstrom R."/>
            <person name="Stieglmeier M."/>
            <person name="Klingl A."/>
            <person name="Woyke T."/>
            <person name="Ryan C.M."/>
            <person name="Banfield J.F."/>
        </authorList>
    </citation>
    <scope>NUCLEOTIDE SEQUENCE [LARGE SCALE GENOMIC DNA]</scope>
    <source>
        <strain evidence="4">CG11_big_fil_rev_8_21_14_0_20_37_16</strain>
    </source>
</reference>
<gene>
    <name evidence="4" type="ORF">COV87_03915</name>
</gene>
<feature type="domain" description="DUF2207" evidence="2">
    <location>
        <begin position="30"/>
        <end position="180"/>
    </location>
</feature>
<dbReference type="Pfam" id="PF09972">
    <property type="entry name" value="DUF2207"/>
    <property type="match status" value="1"/>
</dbReference>
<dbReference type="EMBL" id="PCVK01000112">
    <property type="protein sequence ID" value="PIQ71352.1"/>
    <property type="molecule type" value="Genomic_DNA"/>
</dbReference>
<evidence type="ECO:0000259" key="2">
    <source>
        <dbReference type="Pfam" id="PF09972"/>
    </source>
</evidence>
<keyword evidence="1" id="KW-1133">Transmembrane helix</keyword>
<dbReference type="InterPro" id="IPR048389">
    <property type="entry name" value="YciQ-like_C"/>
</dbReference>
<comment type="caution">
    <text evidence="4">The sequence shown here is derived from an EMBL/GenBank/DDBJ whole genome shotgun (WGS) entry which is preliminary data.</text>
</comment>
<protein>
    <recommendedName>
        <fullName evidence="6">DUF2207 domain-containing protein</fullName>
    </recommendedName>
</protein>
<dbReference type="Proteomes" id="UP000229497">
    <property type="component" value="Unassembled WGS sequence"/>
</dbReference>
<dbReference type="AlphaFoldDB" id="A0A2H0KJC5"/>
<organism evidence="4 5">
    <name type="scientific">Candidatus Roizmanbacteria bacterium CG11_big_fil_rev_8_21_14_0_20_37_16</name>
    <dbReference type="NCBI Taxonomy" id="1974857"/>
    <lineage>
        <taxon>Bacteria</taxon>
        <taxon>Candidatus Roizmaniibacteriota</taxon>
    </lineage>
</organism>